<accession>A0ABW5C5J8</accession>
<evidence type="ECO:0000256" key="6">
    <source>
        <dbReference type="SAM" id="Phobius"/>
    </source>
</evidence>
<evidence type="ECO:0000256" key="5">
    <source>
        <dbReference type="ARBA" id="ARBA00023136"/>
    </source>
</evidence>
<keyword evidence="5 6" id="KW-0472">Membrane</keyword>
<proteinExistence type="predicted"/>
<dbReference type="Pfam" id="PF02588">
    <property type="entry name" value="YitT_membrane"/>
    <property type="match status" value="1"/>
</dbReference>
<evidence type="ECO:0000256" key="4">
    <source>
        <dbReference type="ARBA" id="ARBA00022989"/>
    </source>
</evidence>
<evidence type="ECO:0000256" key="1">
    <source>
        <dbReference type="ARBA" id="ARBA00004651"/>
    </source>
</evidence>
<name>A0ABW5C5J8_9BACI</name>
<feature type="transmembrane region" description="Helical" evidence="6">
    <location>
        <begin position="28"/>
        <end position="46"/>
    </location>
</feature>
<evidence type="ECO:0000313" key="8">
    <source>
        <dbReference type="EMBL" id="MFD2216195.1"/>
    </source>
</evidence>
<feature type="transmembrane region" description="Helical" evidence="6">
    <location>
        <begin position="66"/>
        <end position="86"/>
    </location>
</feature>
<feature type="transmembrane region" description="Helical" evidence="6">
    <location>
        <begin position="121"/>
        <end position="140"/>
    </location>
</feature>
<feature type="transmembrane region" description="Helical" evidence="6">
    <location>
        <begin position="93"/>
        <end position="115"/>
    </location>
</feature>
<dbReference type="CDD" id="cd16380">
    <property type="entry name" value="YitT_C"/>
    <property type="match status" value="1"/>
</dbReference>
<evidence type="ECO:0000313" key="9">
    <source>
        <dbReference type="Proteomes" id="UP001597318"/>
    </source>
</evidence>
<dbReference type="PANTHER" id="PTHR33545">
    <property type="entry name" value="UPF0750 MEMBRANE PROTEIN YITT-RELATED"/>
    <property type="match status" value="1"/>
</dbReference>
<dbReference type="EMBL" id="JBHUIK010000006">
    <property type="protein sequence ID" value="MFD2216195.1"/>
    <property type="molecule type" value="Genomic_DNA"/>
</dbReference>
<dbReference type="Pfam" id="PF10035">
    <property type="entry name" value="DUF2179"/>
    <property type="match status" value="1"/>
</dbReference>
<feature type="transmembrane region" description="Helical" evidence="6">
    <location>
        <begin position="160"/>
        <end position="182"/>
    </location>
</feature>
<keyword evidence="2" id="KW-1003">Cell membrane</keyword>
<keyword evidence="3 6" id="KW-0812">Transmembrane</keyword>
<dbReference type="InterPro" id="IPR051461">
    <property type="entry name" value="UPF0750_membrane"/>
</dbReference>
<dbReference type="PANTHER" id="PTHR33545:SF3">
    <property type="entry name" value="UPF0750 MEMBRANE PROTEIN YQFU"/>
    <property type="match status" value="1"/>
</dbReference>
<dbReference type="Proteomes" id="UP001597318">
    <property type="component" value="Unassembled WGS sequence"/>
</dbReference>
<dbReference type="PIRSF" id="PIRSF006483">
    <property type="entry name" value="Membrane_protein_YitT"/>
    <property type="match status" value="1"/>
</dbReference>
<keyword evidence="9" id="KW-1185">Reference proteome</keyword>
<dbReference type="InterPro" id="IPR003740">
    <property type="entry name" value="YitT"/>
</dbReference>
<gene>
    <name evidence="8" type="ORF">ACFSKK_21205</name>
</gene>
<reference evidence="9" key="1">
    <citation type="journal article" date="2019" name="Int. J. Syst. Evol. Microbiol.">
        <title>The Global Catalogue of Microorganisms (GCM) 10K type strain sequencing project: providing services to taxonomists for standard genome sequencing and annotation.</title>
        <authorList>
            <consortium name="The Broad Institute Genomics Platform"/>
            <consortium name="The Broad Institute Genome Sequencing Center for Infectious Disease"/>
            <person name="Wu L."/>
            <person name="Ma J."/>
        </authorList>
    </citation>
    <scope>NUCLEOTIDE SEQUENCE [LARGE SCALE GENOMIC DNA]</scope>
    <source>
        <strain evidence="9">CGMCC 1.15474</strain>
    </source>
</reference>
<keyword evidence="4 6" id="KW-1133">Transmembrane helix</keyword>
<evidence type="ECO:0000256" key="2">
    <source>
        <dbReference type="ARBA" id="ARBA00022475"/>
    </source>
</evidence>
<evidence type="ECO:0000259" key="7">
    <source>
        <dbReference type="Pfam" id="PF10035"/>
    </source>
</evidence>
<comment type="caution">
    <text evidence="8">The sequence shown here is derived from an EMBL/GenBank/DDBJ whole genome shotgun (WGS) entry which is preliminary data.</text>
</comment>
<dbReference type="RefSeq" id="WP_247339762.1">
    <property type="nucleotide sequence ID" value="NZ_CP095550.1"/>
</dbReference>
<feature type="domain" description="DUF2179" evidence="7">
    <location>
        <begin position="235"/>
        <end position="289"/>
    </location>
</feature>
<evidence type="ECO:0000256" key="3">
    <source>
        <dbReference type="ARBA" id="ARBA00022692"/>
    </source>
</evidence>
<comment type="subcellular location">
    <subcellularLocation>
        <location evidence="1">Cell membrane</location>
        <topology evidence="1">Multi-pass membrane protein</topology>
    </subcellularLocation>
</comment>
<organism evidence="8 9">
    <name type="scientific">Metabacillus endolithicus</name>
    <dbReference type="NCBI Taxonomy" id="1535204"/>
    <lineage>
        <taxon>Bacteria</taxon>
        <taxon>Bacillati</taxon>
        <taxon>Bacillota</taxon>
        <taxon>Bacilli</taxon>
        <taxon>Bacillales</taxon>
        <taxon>Bacillaceae</taxon>
        <taxon>Metabacillus</taxon>
    </lineage>
</organism>
<dbReference type="InterPro" id="IPR019264">
    <property type="entry name" value="DUF2179"/>
</dbReference>
<dbReference type="Gene3D" id="3.30.70.120">
    <property type="match status" value="1"/>
</dbReference>
<sequence>MTEIPMEVQKQMKKHQGLSKSKIIKRTLFIFIGAVLMAVGLEIFLVPNKVIDGGIVGISIILSHLLGMKLGLFIFLLNIPFFFIGYKQIGKTFALSTVFGISVLSVATALLHPVPAFTEDVLLATVFGGIILGIGVGIVLRYGGSLDGTEILAVLFNKKLPFSVGEIIMFFNIFILGSAGFVFGWNRAMYSLIAYFIAFKTIDIVLEGLDESKSAWIISDNYQEIGDAILARLGRGVTFLNGEGAYTGDNKKVIFCVITRLEEAKLKSIVEDLDESAFLAVANIAEVRGGRFKKKDIH</sequence>
<protein>
    <submittedName>
        <fullName evidence="8">YitT family protein</fullName>
    </submittedName>
</protein>
<dbReference type="InterPro" id="IPR015867">
    <property type="entry name" value="N-reg_PII/ATP_PRibTrfase_C"/>
</dbReference>